<name>A0AA35G792_9FIRM</name>
<sequence>MSVGEEVLGPKGKPVLLFDLDGICANLAAKWLAAYNREWDDDLTLDEIVEWEWHRFVRPECGKRIYHYLSRPGFFADLEPIPGAVPVLERLQERAELVVLTASPRQAMADKVAWVRRHLPFVRKENVIITYRKDLVRGDVLFDDAPRNLRHFHGIRVLMDYPYNRNFHDAYRVRDWAEFEALVHRILIDLEAGRPVPPYPGAWAPARREDGEPGPAPQPEEDAVTGWASGEAGPAPAR</sequence>
<proteinExistence type="inferred from homology"/>
<dbReference type="GO" id="GO:0008253">
    <property type="term" value="F:5'-nucleotidase activity"/>
    <property type="evidence" value="ECO:0007669"/>
    <property type="project" value="InterPro"/>
</dbReference>
<dbReference type="AlphaFoldDB" id="A0AA35G792"/>
<protein>
    <submittedName>
        <fullName evidence="4">Uncharacterized protein</fullName>
    </submittedName>
</protein>
<evidence type="ECO:0000256" key="1">
    <source>
        <dbReference type="ARBA" id="ARBA00009589"/>
    </source>
</evidence>
<comment type="similarity">
    <text evidence="1">Belongs to the 5'(3')-deoxyribonucleotidase family.</text>
</comment>
<feature type="region of interest" description="Disordered" evidence="3">
    <location>
        <begin position="199"/>
        <end position="238"/>
    </location>
</feature>
<keyword evidence="5" id="KW-1185">Reference proteome</keyword>
<dbReference type="SFLD" id="SFLDG01146">
    <property type="entry name" value="C1.2.2"/>
    <property type="match status" value="1"/>
</dbReference>
<reference evidence="4" key="1">
    <citation type="submission" date="2022-03" db="EMBL/GenBank/DDBJ databases">
        <title>Complete genome sequence of Caldinitratiruptor microaerophilus.</title>
        <authorList>
            <person name="Mukaiyama R."/>
            <person name="Nishiyama T."/>
            <person name="Ueda K."/>
        </authorList>
    </citation>
    <scope>NUCLEOTIDE SEQUENCE</scope>
    <source>
        <strain evidence="4">JCM 16183</strain>
    </source>
</reference>
<dbReference type="PANTHER" id="PTHR16504">
    <property type="entry name" value="5'(3')-DEOXYRIBONUCLEOTIDASE"/>
    <property type="match status" value="1"/>
</dbReference>
<dbReference type="SUPFAM" id="SSF56784">
    <property type="entry name" value="HAD-like"/>
    <property type="match status" value="1"/>
</dbReference>
<dbReference type="EMBL" id="AP025628">
    <property type="protein sequence ID" value="BDG59856.1"/>
    <property type="molecule type" value="Genomic_DNA"/>
</dbReference>
<feature type="active site" description="Nucleophile" evidence="2">
    <location>
        <position position="19"/>
    </location>
</feature>
<dbReference type="SFLD" id="SFLDS00003">
    <property type="entry name" value="Haloacid_Dehalogenase"/>
    <property type="match status" value="1"/>
</dbReference>
<organism evidence="4 5">
    <name type="scientific">Caldinitratiruptor microaerophilus</name>
    <dbReference type="NCBI Taxonomy" id="671077"/>
    <lineage>
        <taxon>Bacteria</taxon>
        <taxon>Bacillati</taxon>
        <taxon>Bacillota</taxon>
        <taxon>Clostridia</taxon>
        <taxon>Eubacteriales</taxon>
        <taxon>Symbiobacteriaceae</taxon>
        <taxon>Caldinitratiruptor</taxon>
    </lineage>
</organism>
<dbReference type="PANTHER" id="PTHR16504:SF4">
    <property type="entry name" value="5'(3')-DEOXYRIBONUCLEOTIDASE"/>
    <property type="match status" value="1"/>
</dbReference>
<dbReference type="Pfam" id="PF06941">
    <property type="entry name" value="NT5C"/>
    <property type="match status" value="1"/>
</dbReference>
<dbReference type="GO" id="GO:0009223">
    <property type="term" value="P:pyrimidine deoxyribonucleotide catabolic process"/>
    <property type="evidence" value="ECO:0007669"/>
    <property type="project" value="TreeGrafter"/>
</dbReference>
<dbReference type="Proteomes" id="UP001163687">
    <property type="component" value="Chromosome"/>
</dbReference>
<feature type="active site" description="Proton donor" evidence="2">
    <location>
        <position position="21"/>
    </location>
</feature>
<dbReference type="InterPro" id="IPR036412">
    <property type="entry name" value="HAD-like_sf"/>
</dbReference>
<evidence type="ECO:0000256" key="3">
    <source>
        <dbReference type="SAM" id="MobiDB-lite"/>
    </source>
</evidence>
<dbReference type="SFLD" id="SFLDG01126">
    <property type="entry name" value="C1.2:_Nucleotidase_Like"/>
    <property type="match status" value="1"/>
</dbReference>
<dbReference type="KEGG" id="cmic:caldi_09460"/>
<dbReference type="Gene3D" id="3.40.50.1000">
    <property type="entry name" value="HAD superfamily/HAD-like"/>
    <property type="match status" value="1"/>
</dbReference>
<evidence type="ECO:0000313" key="5">
    <source>
        <dbReference type="Proteomes" id="UP001163687"/>
    </source>
</evidence>
<dbReference type="InterPro" id="IPR023214">
    <property type="entry name" value="HAD_sf"/>
</dbReference>
<gene>
    <name evidence="4" type="ORF">caldi_09460</name>
</gene>
<evidence type="ECO:0000256" key="2">
    <source>
        <dbReference type="PIRSR" id="PIRSR610708-1"/>
    </source>
</evidence>
<accession>A0AA35G792</accession>
<evidence type="ECO:0000313" key="4">
    <source>
        <dbReference type="EMBL" id="BDG59856.1"/>
    </source>
</evidence>
<dbReference type="InterPro" id="IPR010708">
    <property type="entry name" value="5'(3')-deoxyribonucleotidase"/>
</dbReference>